<dbReference type="PRINTS" id="PR00463">
    <property type="entry name" value="EP450I"/>
</dbReference>
<evidence type="ECO:0000256" key="5">
    <source>
        <dbReference type="ARBA" id="ARBA00022617"/>
    </source>
</evidence>
<evidence type="ECO:0000256" key="1">
    <source>
        <dbReference type="ARBA" id="ARBA00001971"/>
    </source>
</evidence>
<comment type="subcellular location">
    <subcellularLocation>
        <location evidence="3">Endoplasmic reticulum membrane</location>
        <topology evidence="3">Peripheral membrane protein</topology>
    </subcellularLocation>
    <subcellularLocation>
        <location evidence="2">Microsome membrane</location>
        <topology evidence="2">Peripheral membrane protein</topology>
    </subcellularLocation>
</comment>
<dbReference type="InterPro" id="IPR017972">
    <property type="entry name" value="Cyt_P450_CS"/>
</dbReference>
<dbReference type="GO" id="GO:0006805">
    <property type="term" value="P:xenobiotic metabolic process"/>
    <property type="evidence" value="ECO:0007669"/>
    <property type="project" value="TreeGrafter"/>
</dbReference>
<keyword evidence="11 14" id="KW-0503">Monooxygenase</keyword>
<keyword evidence="7" id="KW-0256">Endoplasmic reticulum</keyword>
<dbReference type="Proteomes" id="UP001295444">
    <property type="component" value="Chromosome 09"/>
</dbReference>
<dbReference type="SUPFAM" id="SSF48264">
    <property type="entry name" value="Cytochrome P450"/>
    <property type="match status" value="1"/>
</dbReference>
<dbReference type="GO" id="GO:0005506">
    <property type="term" value="F:iron ion binding"/>
    <property type="evidence" value="ECO:0007669"/>
    <property type="project" value="InterPro"/>
</dbReference>
<comment type="similarity">
    <text evidence="4 14">Belongs to the cytochrome P450 family.</text>
</comment>
<gene>
    <name evidence="15" type="ORF">PECUL_23A018794</name>
</gene>
<keyword evidence="16" id="KW-1185">Reference proteome</keyword>
<dbReference type="AlphaFoldDB" id="A0AAD1SYD4"/>
<dbReference type="PANTHER" id="PTHR24300:SF377">
    <property type="entry name" value="CYTOCHROME P450 2G1"/>
    <property type="match status" value="1"/>
</dbReference>
<dbReference type="InterPro" id="IPR050182">
    <property type="entry name" value="Cytochrome_P450_fam2"/>
</dbReference>
<dbReference type="GO" id="GO:0016712">
    <property type="term" value="F:oxidoreductase activity, acting on paired donors, with incorporation or reduction of molecular oxygen, reduced flavin or flavoprotein as one donor, and incorporation of one atom of oxygen"/>
    <property type="evidence" value="ECO:0007669"/>
    <property type="project" value="TreeGrafter"/>
</dbReference>
<proteinExistence type="inferred from homology"/>
<dbReference type="EMBL" id="OW240920">
    <property type="protein sequence ID" value="CAH2314077.1"/>
    <property type="molecule type" value="Genomic_DNA"/>
</dbReference>
<feature type="binding site" description="axial binding residue" evidence="13">
    <location>
        <position position="147"/>
    </location>
    <ligand>
        <name>heme</name>
        <dbReference type="ChEBI" id="CHEBI:30413"/>
    </ligand>
    <ligandPart>
        <name>Fe</name>
        <dbReference type="ChEBI" id="CHEBI:18248"/>
    </ligandPart>
</feature>
<keyword evidence="10 13" id="KW-0408">Iron</keyword>
<keyword evidence="6 13" id="KW-0479">Metal-binding</keyword>
<evidence type="ECO:0000256" key="10">
    <source>
        <dbReference type="ARBA" id="ARBA00023004"/>
    </source>
</evidence>
<dbReference type="Gene3D" id="1.10.630.10">
    <property type="entry name" value="Cytochrome P450"/>
    <property type="match status" value="1"/>
</dbReference>
<keyword evidence="5 13" id="KW-0349">Heme</keyword>
<reference evidence="15" key="1">
    <citation type="submission" date="2022-03" db="EMBL/GenBank/DDBJ databases">
        <authorList>
            <person name="Alioto T."/>
            <person name="Alioto T."/>
            <person name="Gomez Garrido J."/>
        </authorList>
    </citation>
    <scope>NUCLEOTIDE SEQUENCE</scope>
</reference>
<evidence type="ECO:0000313" key="16">
    <source>
        <dbReference type="Proteomes" id="UP001295444"/>
    </source>
</evidence>
<organism evidence="15 16">
    <name type="scientific">Pelobates cultripes</name>
    <name type="common">Western spadefoot toad</name>
    <dbReference type="NCBI Taxonomy" id="61616"/>
    <lineage>
        <taxon>Eukaryota</taxon>
        <taxon>Metazoa</taxon>
        <taxon>Chordata</taxon>
        <taxon>Craniata</taxon>
        <taxon>Vertebrata</taxon>
        <taxon>Euteleostomi</taxon>
        <taxon>Amphibia</taxon>
        <taxon>Batrachia</taxon>
        <taxon>Anura</taxon>
        <taxon>Pelobatoidea</taxon>
        <taxon>Pelobatidae</taxon>
        <taxon>Pelobates</taxon>
    </lineage>
</organism>
<evidence type="ECO:0000256" key="12">
    <source>
        <dbReference type="ARBA" id="ARBA00023136"/>
    </source>
</evidence>
<keyword evidence="12" id="KW-0472">Membrane</keyword>
<evidence type="ECO:0000313" key="15">
    <source>
        <dbReference type="EMBL" id="CAH2314077.1"/>
    </source>
</evidence>
<dbReference type="FunFam" id="1.10.630.10:FF:000238">
    <property type="entry name" value="Cytochrome P450 2A6"/>
    <property type="match status" value="1"/>
</dbReference>
<dbReference type="PRINTS" id="PR00385">
    <property type="entry name" value="P450"/>
</dbReference>
<protein>
    <submittedName>
        <fullName evidence="15">Cytochrome P450 2G1-like isoform X1</fullName>
    </submittedName>
</protein>
<name>A0AAD1SYD4_PELCU</name>
<evidence type="ECO:0000256" key="6">
    <source>
        <dbReference type="ARBA" id="ARBA00022723"/>
    </source>
</evidence>
<keyword evidence="9 14" id="KW-0560">Oxidoreductase</keyword>
<dbReference type="PROSITE" id="PS00086">
    <property type="entry name" value="CYTOCHROME_P450"/>
    <property type="match status" value="1"/>
</dbReference>
<dbReference type="GO" id="GO:0005789">
    <property type="term" value="C:endoplasmic reticulum membrane"/>
    <property type="evidence" value="ECO:0007669"/>
    <property type="project" value="UniProtKB-SubCell"/>
</dbReference>
<dbReference type="Pfam" id="PF00067">
    <property type="entry name" value="p450"/>
    <property type="match status" value="1"/>
</dbReference>
<evidence type="ECO:0000256" key="2">
    <source>
        <dbReference type="ARBA" id="ARBA00004174"/>
    </source>
</evidence>
<evidence type="ECO:0000256" key="4">
    <source>
        <dbReference type="ARBA" id="ARBA00010617"/>
    </source>
</evidence>
<dbReference type="InterPro" id="IPR001128">
    <property type="entry name" value="Cyt_P450"/>
</dbReference>
<sequence>MKGNILDLFSMCLLCDVSNSCFEPCHSLALISAKLHEEIDRVIGQDRSPTIEDRSKMPYTDAVIHEIQRFSDVIPMNAPHSAIKDTEFRGYTIPKGTGVCALLCSVLEDASYFATPQKFNSNHFLNPDGSFKRNDAFMPFSAGKRMCLGEGLARTELFLFLTIILQNFTLTSQTQFTESDITPRMAGFANVPISYQMSFGTR</sequence>
<dbReference type="GO" id="GO:0020037">
    <property type="term" value="F:heme binding"/>
    <property type="evidence" value="ECO:0007669"/>
    <property type="project" value="InterPro"/>
</dbReference>
<dbReference type="GO" id="GO:0019373">
    <property type="term" value="P:epoxygenase P450 pathway"/>
    <property type="evidence" value="ECO:0007669"/>
    <property type="project" value="TreeGrafter"/>
</dbReference>
<dbReference type="InterPro" id="IPR036396">
    <property type="entry name" value="Cyt_P450_sf"/>
</dbReference>
<dbReference type="GO" id="GO:0008392">
    <property type="term" value="F:arachidonate epoxygenase activity"/>
    <property type="evidence" value="ECO:0007669"/>
    <property type="project" value="TreeGrafter"/>
</dbReference>
<keyword evidence="8" id="KW-0492">Microsome</keyword>
<accession>A0AAD1SYD4</accession>
<evidence type="ECO:0000256" key="8">
    <source>
        <dbReference type="ARBA" id="ARBA00022848"/>
    </source>
</evidence>
<evidence type="ECO:0000256" key="13">
    <source>
        <dbReference type="PIRSR" id="PIRSR602401-1"/>
    </source>
</evidence>
<evidence type="ECO:0000256" key="3">
    <source>
        <dbReference type="ARBA" id="ARBA00004406"/>
    </source>
</evidence>
<dbReference type="PANTHER" id="PTHR24300">
    <property type="entry name" value="CYTOCHROME P450 508A4-RELATED"/>
    <property type="match status" value="1"/>
</dbReference>
<comment type="cofactor">
    <cofactor evidence="1 13">
        <name>heme</name>
        <dbReference type="ChEBI" id="CHEBI:30413"/>
    </cofactor>
</comment>
<evidence type="ECO:0000256" key="11">
    <source>
        <dbReference type="ARBA" id="ARBA00023033"/>
    </source>
</evidence>
<evidence type="ECO:0000256" key="7">
    <source>
        <dbReference type="ARBA" id="ARBA00022824"/>
    </source>
</evidence>
<dbReference type="InterPro" id="IPR002401">
    <property type="entry name" value="Cyt_P450_E_grp-I"/>
</dbReference>
<evidence type="ECO:0000256" key="9">
    <source>
        <dbReference type="ARBA" id="ARBA00023002"/>
    </source>
</evidence>
<evidence type="ECO:0000256" key="14">
    <source>
        <dbReference type="RuleBase" id="RU000461"/>
    </source>
</evidence>